<reference evidence="2" key="1">
    <citation type="journal article" date="2013" name="Nat. Genet.">
        <title>The duck genome and transcriptome provide insight into an avian influenza virus reservoir species.</title>
        <authorList>
            <person name="Huang Y."/>
            <person name="Li Y."/>
            <person name="Burt D.W."/>
            <person name="Chen H."/>
            <person name="Zhang Y."/>
            <person name="Qian W."/>
            <person name="Kim H."/>
            <person name="Gan S."/>
            <person name="Zhao Y."/>
            <person name="Li J."/>
            <person name="Yi K."/>
            <person name="Feng H."/>
            <person name="Zhu P."/>
            <person name="Li B."/>
            <person name="Liu Q."/>
            <person name="Fairley S."/>
            <person name="Magor K.E."/>
            <person name="Du Z."/>
            <person name="Hu X."/>
            <person name="Goodman L."/>
            <person name="Tafer H."/>
            <person name="Vignal A."/>
            <person name="Lee T."/>
            <person name="Kim K.W."/>
            <person name="Sheng Z."/>
            <person name="An Y."/>
            <person name="Searle S."/>
            <person name="Herrero J."/>
            <person name="Groenen M.A."/>
            <person name="Crooijmans R.P."/>
            <person name="Faraut T."/>
            <person name="Cai Q."/>
            <person name="Webster R.G."/>
            <person name="Aldridge J.R."/>
            <person name="Warren W.C."/>
            <person name="Bartschat S."/>
            <person name="Kehr S."/>
            <person name="Marz M."/>
            <person name="Stadler P.F."/>
            <person name="Smith J."/>
            <person name="Kraus R.H."/>
            <person name="Zhao Y."/>
            <person name="Ren L."/>
            <person name="Fei J."/>
            <person name="Morisson M."/>
            <person name="Kaiser P."/>
            <person name="Griffin D.K."/>
            <person name="Rao M."/>
            <person name="Pitel F."/>
            <person name="Wang J."/>
            <person name="Li N."/>
        </authorList>
    </citation>
    <scope>NUCLEOTIDE SEQUENCE [LARGE SCALE GENOMIC DNA]</scope>
</reference>
<keyword evidence="2" id="KW-1185">Reference proteome</keyword>
<proteinExistence type="predicted"/>
<accession>R0LS74</accession>
<evidence type="ECO:0000313" key="2">
    <source>
        <dbReference type="Proteomes" id="UP000296049"/>
    </source>
</evidence>
<evidence type="ECO:0000313" key="1">
    <source>
        <dbReference type="EMBL" id="EOB08584.1"/>
    </source>
</evidence>
<dbReference type="Proteomes" id="UP000296049">
    <property type="component" value="Unassembled WGS sequence"/>
</dbReference>
<protein>
    <submittedName>
        <fullName evidence="1">Uncharacterized protein</fullName>
    </submittedName>
</protein>
<sequence>MNMNISVKFIYLRLSVSQASLQKEVMRVGTLEMQRKSSRLSAFKTRLPHTVVLAVNSDEGRDFDKKARITETTLPNDCPQLCNSPLNYGIFENSWEYLLLIPFTARSLAFNKGPKDVTGFEDGVTKYHSSHQWESNEATSKLMKIKPKRGRTFVQICISGEQQVLVIIPQERSKMKDSLPKFRLSNTKAVMSHCAILQEKDKAITKTGYKDASVNVSKYVHLKCKVLSFTELSAVHLCSKTARYGGPEHYALVCKKYETYRATSGNGLLEIESECLWGLKHFLLVIDAGHSAQISHVLPALCSYVISECTIGSESKGNVPNSLPIYLSINQEETHGQREQEGASQVLAEDLQGPTFPTLSTLCALLHQDADTTDLSNHWVKNSCGTSDNFPHYSSFKNFGAVMLDIATINTEISHHYSGILNSEFIHRILNSELYSRSIIPIQDFTPPDEYFQNTMSSSWTEIDSQTPYILDIINNQDDHDVEEISQDLYDGFINTNKLCATPTPTLRTEPCPTGINEAEDIWPQWMKMSRTLMENVCCEPKEQQGYTVQLTPSSPRSSVALWLQRSWLHYIETNRNDRAEGFDNVEQSSSRDISYCQNL</sequence>
<dbReference type="AlphaFoldDB" id="R0LS74"/>
<gene>
    <name evidence="1" type="ORF">Anapl_05855</name>
</gene>
<name>R0LS74_ANAPL</name>
<dbReference type="EMBL" id="KB742435">
    <property type="protein sequence ID" value="EOB08584.1"/>
    <property type="molecule type" value="Genomic_DNA"/>
</dbReference>
<organism evidence="1 2">
    <name type="scientific">Anas platyrhynchos</name>
    <name type="common">Mallard</name>
    <name type="synonym">Anas boschas</name>
    <dbReference type="NCBI Taxonomy" id="8839"/>
    <lineage>
        <taxon>Eukaryota</taxon>
        <taxon>Metazoa</taxon>
        <taxon>Chordata</taxon>
        <taxon>Craniata</taxon>
        <taxon>Vertebrata</taxon>
        <taxon>Euteleostomi</taxon>
        <taxon>Archelosauria</taxon>
        <taxon>Archosauria</taxon>
        <taxon>Dinosauria</taxon>
        <taxon>Saurischia</taxon>
        <taxon>Theropoda</taxon>
        <taxon>Coelurosauria</taxon>
        <taxon>Aves</taxon>
        <taxon>Neognathae</taxon>
        <taxon>Galloanserae</taxon>
        <taxon>Anseriformes</taxon>
        <taxon>Anatidae</taxon>
        <taxon>Anatinae</taxon>
        <taxon>Anas</taxon>
    </lineage>
</organism>